<evidence type="ECO:0000313" key="3">
    <source>
        <dbReference type="Proteomes" id="UP000826188"/>
    </source>
</evidence>
<proteinExistence type="predicted"/>
<dbReference type="Pfam" id="PF11127">
    <property type="entry name" value="YgaP-like_TM"/>
    <property type="match status" value="1"/>
</dbReference>
<keyword evidence="3" id="KW-1185">Reference proteome</keyword>
<name>A0ABS6WU93_9BACT</name>
<dbReference type="InterPro" id="IPR021309">
    <property type="entry name" value="YgaP-like_TM"/>
</dbReference>
<gene>
    <name evidence="2" type="ORF">KYK14_01120</name>
</gene>
<protein>
    <submittedName>
        <fullName evidence="2">DUF2892 domain-containing protein</fullName>
    </submittedName>
</protein>
<evidence type="ECO:0000259" key="1">
    <source>
        <dbReference type="Pfam" id="PF11127"/>
    </source>
</evidence>
<sequence length="90" mass="9073">MDNLLRLIASPGGRAARIAIGTTLIGTGLALGRKGWGLSVAGLLPLAMGAFDWCLLSPLAGLPFDGPKLREVLGPVPEEAGPASSLGSHS</sequence>
<reference evidence="2 3" key="1">
    <citation type="submission" date="2021-07" db="EMBL/GenBank/DDBJ databases">
        <title>Hymenobacter profundi sp. nov., isolated from deep-sea water.</title>
        <authorList>
            <person name="Kim M.K."/>
        </authorList>
    </citation>
    <scope>NUCLEOTIDE SEQUENCE [LARGE SCALE GENOMIC DNA]</scope>
    <source>
        <strain evidence="2 3">M2</strain>
    </source>
</reference>
<feature type="domain" description="Inner membrane protein YgaP-like transmembrane" evidence="1">
    <location>
        <begin position="14"/>
        <end position="62"/>
    </location>
</feature>
<comment type="caution">
    <text evidence="2">The sequence shown here is derived from an EMBL/GenBank/DDBJ whole genome shotgun (WGS) entry which is preliminary data.</text>
</comment>
<dbReference type="Proteomes" id="UP000826188">
    <property type="component" value="Unassembled WGS sequence"/>
</dbReference>
<evidence type="ECO:0000313" key="2">
    <source>
        <dbReference type="EMBL" id="MBW3127140.1"/>
    </source>
</evidence>
<dbReference type="RefSeq" id="WP_219156228.1">
    <property type="nucleotide sequence ID" value="NZ_JAHWGL010000002.1"/>
</dbReference>
<accession>A0ABS6WU93</accession>
<dbReference type="EMBL" id="JAHWGL010000002">
    <property type="protein sequence ID" value="MBW3127140.1"/>
    <property type="molecule type" value="Genomic_DNA"/>
</dbReference>
<organism evidence="2 3">
    <name type="scientific">Hymenobacter profundi</name>
    <dbReference type="NCBI Taxonomy" id="1982110"/>
    <lineage>
        <taxon>Bacteria</taxon>
        <taxon>Pseudomonadati</taxon>
        <taxon>Bacteroidota</taxon>
        <taxon>Cytophagia</taxon>
        <taxon>Cytophagales</taxon>
        <taxon>Hymenobacteraceae</taxon>
        <taxon>Hymenobacter</taxon>
    </lineage>
</organism>